<accession>A0ABU8JQ50</accession>
<proteinExistence type="predicted"/>
<dbReference type="Proteomes" id="UP001359469">
    <property type="component" value="Unassembled WGS sequence"/>
</dbReference>
<sequence>MATYKQLFDIGESFGQFVKRGLEHEIAAVNASLKKLADDGILSKMTLTRLNAIKQQYHLLVAGEMWCSDCHKNMAAMHVMCQYQPSIRMSIITKGHAEDDLQLDDISIPMVAILDSDFNLIGSFLKKPSSVVHRLDETVMTQYNAGLLLEDTITDILAIIYHHDTLRDRSSA</sequence>
<dbReference type="Gene3D" id="3.40.30.10">
    <property type="entry name" value="Glutaredoxin"/>
    <property type="match status" value="1"/>
</dbReference>
<keyword evidence="2" id="KW-1185">Reference proteome</keyword>
<evidence type="ECO:0000313" key="2">
    <source>
        <dbReference type="Proteomes" id="UP001359469"/>
    </source>
</evidence>
<evidence type="ECO:0000313" key="1">
    <source>
        <dbReference type="EMBL" id="MEI7065569.1"/>
    </source>
</evidence>
<reference evidence="1 2" key="1">
    <citation type="submission" date="2024-03" db="EMBL/GenBank/DDBJ databases">
        <title>Analysis of soft rot Pectobacteriaceae population diversity in US potato growing regions between 2016 and 2022.</title>
        <authorList>
            <person name="Ma X."/>
            <person name="Zhang X."/>
            <person name="Stodghill P."/>
            <person name="Rioux R."/>
            <person name="Babler B."/>
            <person name="Shrestha S."/>
            <person name="Babler B."/>
            <person name="Rivedal H."/>
            <person name="Frost K."/>
            <person name="Hao J."/>
            <person name="Secor G."/>
            <person name="Swingle B."/>
        </authorList>
    </citation>
    <scope>NUCLEOTIDE SEQUENCE [LARGE SCALE GENOMIC DNA]</scope>
    <source>
        <strain evidence="1 2">SR64</strain>
    </source>
</reference>
<protein>
    <submittedName>
        <fullName evidence="1">Thioredoxin family protein</fullName>
    </submittedName>
</protein>
<name>A0ABU8JQ50_DICCH</name>
<dbReference type="Pfam" id="PF14595">
    <property type="entry name" value="Thioredoxin_9"/>
    <property type="match status" value="1"/>
</dbReference>
<gene>
    <name evidence="1" type="ORF">WCU84_18215</name>
</gene>
<dbReference type="RefSeq" id="WP_336730276.1">
    <property type="nucleotide sequence ID" value="NZ_JBBBOO010000016.1"/>
</dbReference>
<dbReference type="EMBL" id="JBBBOO010000016">
    <property type="protein sequence ID" value="MEI7065569.1"/>
    <property type="molecule type" value="Genomic_DNA"/>
</dbReference>
<comment type="caution">
    <text evidence="1">The sequence shown here is derived from an EMBL/GenBank/DDBJ whole genome shotgun (WGS) entry which is preliminary data.</text>
</comment>
<organism evidence="1 2">
    <name type="scientific">Dickeya chrysanthemi</name>
    <name type="common">Pectobacterium chrysanthemi</name>
    <name type="synonym">Erwinia chrysanthemi</name>
    <dbReference type="NCBI Taxonomy" id="556"/>
    <lineage>
        <taxon>Bacteria</taxon>
        <taxon>Pseudomonadati</taxon>
        <taxon>Pseudomonadota</taxon>
        <taxon>Gammaproteobacteria</taxon>
        <taxon>Enterobacterales</taxon>
        <taxon>Pectobacteriaceae</taxon>
        <taxon>Dickeya</taxon>
    </lineage>
</organism>